<reference evidence="1 2" key="1">
    <citation type="journal article" date="2020" name="Mol. Biol. Evol.">
        <title>Distinct Expression and Methylation Patterns for Genes with Different Fates following a Single Whole-Genome Duplication in Flowering Plants.</title>
        <authorList>
            <person name="Shi T."/>
            <person name="Rahmani R.S."/>
            <person name="Gugger P.F."/>
            <person name="Wang M."/>
            <person name="Li H."/>
            <person name="Zhang Y."/>
            <person name="Li Z."/>
            <person name="Wang Q."/>
            <person name="Van de Peer Y."/>
            <person name="Marchal K."/>
            <person name="Chen J."/>
        </authorList>
    </citation>
    <scope>NUCLEOTIDE SEQUENCE [LARGE SCALE GENOMIC DNA]</scope>
    <source>
        <tissue evidence="1">Leaf</tissue>
    </source>
</reference>
<evidence type="ECO:0000313" key="2">
    <source>
        <dbReference type="Proteomes" id="UP000607653"/>
    </source>
</evidence>
<accession>A0A822Y9C8</accession>
<organism evidence="1 2">
    <name type="scientific">Nelumbo nucifera</name>
    <name type="common">Sacred lotus</name>
    <dbReference type="NCBI Taxonomy" id="4432"/>
    <lineage>
        <taxon>Eukaryota</taxon>
        <taxon>Viridiplantae</taxon>
        <taxon>Streptophyta</taxon>
        <taxon>Embryophyta</taxon>
        <taxon>Tracheophyta</taxon>
        <taxon>Spermatophyta</taxon>
        <taxon>Magnoliopsida</taxon>
        <taxon>Proteales</taxon>
        <taxon>Nelumbonaceae</taxon>
        <taxon>Nelumbo</taxon>
    </lineage>
</organism>
<evidence type="ECO:0000313" key="1">
    <source>
        <dbReference type="EMBL" id="DAD29140.1"/>
    </source>
</evidence>
<gene>
    <name evidence="1" type="ORF">HUJ06_030608</name>
</gene>
<comment type="caution">
    <text evidence="1">The sequence shown here is derived from an EMBL/GenBank/DDBJ whole genome shotgun (WGS) entry which is preliminary data.</text>
</comment>
<proteinExistence type="predicted"/>
<dbReference type="Proteomes" id="UP000607653">
    <property type="component" value="Unassembled WGS sequence"/>
</dbReference>
<dbReference type="AlphaFoldDB" id="A0A822Y9C8"/>
<sequence>MLLRSIIHVEGGLKSSLHGSGTELEFHSLHNKVSYPLKGHIPDVLVNEILFN</sequence>
<name>A0A822Y9C8_NELNU</name>
<protein>
    <submittedName>
        <fullName evidence="1">Uncharacterized protein</fullName>
    </submittedName>
</protein>
<keyword evidence="2" id="KW-1185">Reference proteome</keyword>
<dbReference type="EMBL" id="DUZY01000002">
    <property type="protein sequence ID" value="DAD29140.1"/>
    <property type="molecule type" value="Genomic_DNA"/>
</dbReference>